<dbReference type="InterPro" id="IPR000210">
    <property type="entry name" value="BTB/POZ_dom"/>
</dbReference>
<organism evidence="2 3">
    <name type="scientific">Mollisia scopiformis</name>
    <name type="common">Conifer needle endophyte fungus</name>
    <name type="synonym">Phialocephala scopiformis</name>
    <dbReference type="NCBI Taxonomy" id="149040"/>
    <lineage>
        <taxon>Eukaryota</taxon>
        <taxon>Fungi</taxon>
        <taxon>Dikarya</taxon>
        <taxon>Ascomycota</taxon>
        <taxon>Pezizomycotina</taxon>
        <taxon>Leotiomycetes</taxon>
        <taxon>Helotiales</taxon>
        <taxon>Mollisiaceae</taxon>
        <taxon>Mollisia</taxon>
    </lineage>
</organism>
<evidence type="ECO:0000313" key="3">
    <source>
        <dbReference type="Proteomes" id="UP000070700"/>
    </source>
</evidence>
<evidence type="ECO:0000259" key="1">
    <source>
        <dbReference type="PROSITE" id="PS50097"/>
    </source>
</evidence>
<dbReference type="SUPFAM" id="SSF54695">
    <property type="entry name" value="POZ domain"/>
    <property type="match status" value="1"/>
</dbReference>
<dbReference type="RefSeq" id="XP_018071393.1">
    <property type="nucleotide sequence ID" value="XM_018218438.1"/>
</dbReference>
<dbReference type="CDD" id="cd18186">
    <property type="entry name" value="BTB_POZ_ZBTB_KLHL-like"/>
    <property type="match status" value="1"/>
</dbReference>
<sequence length="246" mass="27808">MSTSTSQPEGISIADELGLDTVKLIVGSGDQKCSFAVHKNPLCKKIPYFDTMLHSKFKEALTDQAEFQEDLPVAFRILINWIYQRKVKALPPSDPRSGGLSQALQLLQLCILAEKLMATQLLDDALAALSKQYMYTYATSPENSNPFEVTPAELCGVYNELPEHSKVRTWVVRVIAHQFSIIRRKDYNNSAFQELLADNFDPLGEFLTGLRMDKHENSDISAYLYAMPPPNHYPSNLYYALPTQQR</sequence>
<reference evidence="2 3" key="1">
    <citation type="submission" date="2015-10" db="EMBL/GenBank/DDBJ databases">
        <title>Full genome of DAOMC 229536 Phialocephala scopiformis, a fungal endophyte of spruce producing the potent anti-insectan compound rugulosin.</title>
        <authorList>
            <consortium name="DOE Joint Genome Institute"/>
            <person name="Walker A.K."/>
            <person name="Frasz S.L."/>
            <person name="Seifert K.A."/>
            <person name="Miller J.D."/>
            <person name="Mondo S.J."/>
            <person name="Labutti K."/>
            <person name="Lipzen A."/>
            <person name="Dockter R."/>
            <person name="Kennedy M."/>
            <person name="Grigoriev I.V."/>
            <person name="Spatafora J.W."/>
        </authorList>
    </citation>
    <scope>NUCLEOTIDE SEQUENCE [LARGE SCALE GENOMIC DNA]</scope>
    <source>
        <strain evidence="2 3">CBS 120377</strain>
    </source>
</reference>
<name>A0A194XA38_MOLSC</name>
<accession>A0A194XA38</accession>
<dbReference type="OrthoDB" id="194443at2759"/>
<dbReference type="KEGG" id="psco:LY89DRAFT_718732"/>
<dbReference type="PROSITE" id="PS50097">
    <property type="entry name" value="BTB"/>
    <property type="match status" value="1"/>
</dbReference>
<keyword evidence="3" id="KW-1185">Reference proteome</keyword>
<proteinExistence type="predicted"/>
<dbReference type="Proteomes" id="UP000070700">
    <property type="component" value="Unassembled WGS sequence"/>
</dbReference>
<dbReference type="GeneID" id="28828164"/>
<dbReference type="PANTHER" id="PTHR47843:SF3">
    <property type="entry name" value="BTB DOMAIN-CONTAINING PROTEIN"/>
    <property type="match status" value="1"/>
</dbReference>
<gene>
    <name evidence="2" type="ORF">LY89DRAFT_718732</name>
</gene>
<dbReference type="Gene3D" id="3.30.710.10">
    <property type="entry name" value="Potassium Channel Kv1.1, Chain A"/>
    <property type="match status" value="1"/>
</dbReference>
<dbReference type="Pfam" id="PF00651">
    <property type="entry name" value="BTB"/>
    <property type="match status" value="1"/>
</dbReference>
<evidence type="ECO:0000313" key="2">
    <source>
        <dbReference type="EMBL" id="KUJ17038.1"/>
    </source>
</evidence>
<dbReference type="AlphaFoldDB" id="A0A194XA38"/>
<feature type="domain" description="BTB" evidence="1">
    <location>
        <begin position="20"/>
        <end position="91"/>
    </location>
</feature>
<dbReference type="PANTHER" id="PTHR47843">
    <property type="entry name" value="BTB DOMAIN-CONTAINING PROTEIN-RELATED"/>
    <property type="match status" value="1"/>
</dbReference>
<dbReference type="InParanoid" id="A0A194XA38"/>
<dbReference type="InterPro" id="IPR011333">
    <property type="entry name" value="SKP1/BTB/POZ_sf"/>
</dbReference>
<dbReference type="EMBL" id="KQ947415">
    <property type="protein sequence ID" value="KUJ17038.1"/>
    <property type="molecule type" value="Genomic_DNA"/>
</dbReference>
<protein>
    <recommendedName>
        <fullName evidence="1">BTB domain-containing protein</fullName>
    </recommendedName>
</protein>